<dbReference type="EMBL" id="HG994366">
    <property type="protein sequence ID" value="CAF1920630.1"/>
    <property type="molecule type" value="Genomic_DNA"/>
</dbReference>
<proteinExistence type="predicted"/>
<sequence length="45" mass="5302">MLLLVEVEDISTPVQCKSFFSSSRRTMEPSHQDHMLPNRMPYLSY</sequence>
<dbReference type="Proteomes" id="UP001295469">
    <property type="component" value="Chromosome C02"/>
</dbReference>
<reference evidence="1" key="1">
    <citation type="submission" date="2021-01" db="EMBL/GenBank/DDBJ databases">
        <authorList>
            <consortium name="Genoscope - CEA"/>
            <person name="William W."/>
        </authorList>
    </citation>
    <scope>NUCLEOTIDE SEQUENCE</scope>
</reference>
<accession>A0A816KNI2</accession>
<dbReference type="AlphaFoldDB" id="A0A816KNI2"/>
<evidence type="ECO:0000313" key="1">
    <source>
        <dbReference type="EMBL" id="CAF1920630.1"/>
    </source>
</evidence>
<protein>
    <submittedName>
        <fullName evidence="1">(rape) hypothetical protein</fullName>
    </submittedName>
</protein>
<gene>
    <name evidence="1" type="ORF">DARMORV10_C02P56450.1</name>
</gene>
<organism evidence="1">
    <name type="scientific">Brassica napus</name>
    <name type="common">Rape</name>
    <dbReference type="NCBI Taxonomy" id="3708"/>
    <lineage>
        <taxon>Eukaryota</taxon>
        <taxon>Viridiplantae</taxon>
        <taxon>Streptophyta</taxon>
        <taxon>Embryophyta</taxon>
        <taxon>Tracheophyta</taxon>
        <taxon>Spermatophyta</taxon>
        <taxon>Magnoliopsida</taxon>
        <taxon>eudicotyledons</taxon>
        <taxon>Gunneridae</taxon>
        <taxon>Pentapetalae</taxon>
        <taxon>rosids</taxon>
        <taxon>malvids</taxon>
        <taxon>Brassicales</taxon>
        <taxon>Brassicaceae</taxon>
        <taxon>Brassiceae</taxon>
        <taxon>Brassica</taxon>
    </lineage>
</organism>
<name>A0A816KNI2_BRANA</name>